<dbReference type="Proteomes" id="UP000005239">
    <property type="component" value="Unassembled WGS sequence"/>
</dbReference>
<keyword evidence="2" id="KW-1185">Reference proteome</keyword>
<evidence type="ECO:0000313" key="1">
    <source>
        <dbReference type="EnsemblMetazoa" id="PPA23836.1"/>
    </source>
</evidence>
<gene>
    <name evidence="1" type="primary">WBGene00113390</name>
</gene>
<dbReference type="EnsemblMetazoa" id="PPA23836.1">
    <property type="protein sequence ID" value="PPA23836.1"/>
    <property type="gene ID" value="WBGene00113390"/>
</dbReference>
<accession>A0A8R1UF25</accession>
<reference evidence="1" key="2">
    <citation type="submission" date="2022-06" db="UniProtKB">
        <authorList>
            <consortium name="EnsemblMetazoa"/>
        </authorList>
    </citation>
    <scope>IDENTIFICATION</scope>
    <source>
        <strain evidence="1">PS312</strain>
    </source>
</reference>
<evidence type="ECO:0000313" key="2">
    <source>
        <dbReference type="Proteomes" id="UP000005239"/>
    </source>
</evidence>
<name>A0A2A6CY23_PRIPA</name>
<proteinExistence type="predicted"/>
<protein>
    <submittedName>
        <fullName evidence="1">Uncharacterized protein</fullName>
    </submittedName>
</protein>
<organism evidence="1 2">
    <name type="scientific">Pristionchus pacificus</name>
    <name type="common">Parasitic nematode worm</name>
    <dbReference type="NCBI Taxonomy" id="54126"/>
    <lineage>
        <taxon>Eukaryota</taxon>
        <taxon>Metazoa</taxon>
        <taxon>Ecdysozoa</taxon>
        <taxon>Nematoda</taxon>
        <taxon>Chromadorea</taxon>
        <taxon>Rhabditida</taxon>
        <taxon>Rhabditina</taxon>
        <taxon>Diplogasteromorpha</taxon>
        <taxon>Diplogasteroidea</taxon>
        <taxon>Neodiplogasteridae</taxon>
        <taxon>Pristionchus</taxon>
    </lineage>
</organism>
<reference evidence="2" key="1">
    <citation type="journal article" date="2008" name="Nat. Genet.">
        <title>The Pristionchus pacificus genome provides a unique perspective on nematode lifestyle and parasitism.</title>
        <authorList>
            <person name="Dieterich C."/>
            <person name="Clifton S.W."/>
            <person name="Schuster L.N."/>
            <person name="Chinwalla A."/>
            <person name="Delehaunty K."/>
            <person name="Dinkelacker I."/>
            <person name="Fulton L."/>
            <person name="Fulton R."/>
            <person name="Godfrey J."/>
            <person name="Minx P."/>
            <person name="Mitreva M."/>
            <person name="Roeseler W."/>
            <person name="Tian H."/>
            <person name="Witte H."/>
            <person name="Yang S.P."/>
            <person name="Wilson R.K."/>
            <person name="Sommer R.J."/>
        </authorList>
    </citation>
    <scope>NUCLEOTIDE SEQUENCE [LARGE SCALE GENOMIC DNA]</scope>
    <source>
        <strain evidence="2">PS312</strain>
    </source>
</reference>
<dbReference type="AlphaFoldDB" id="A0A2A6CY23"/>
<accession>A0A2A6CY23</accession>
<sequence length="442" mass="51971">MTFIKKFFRKKYDEVDSTGNNAMMHSKYYSNTTFPHVDSYQILMSCDPTIVDEVEFMEKKKMNKKRGMFSKIVRVLSRKKKSTDAVKMEVVEKIVLTDKEESASPIAPSDALADMQRQFDEFKKQMADERHRFLEYQSLLEDRLHRLGRRLTNRDAELHERIDDVEERSSHRREKLGSIDVVMISARKYERMVAEYEELKKFDDALPRHHSSSSAGRKPYGADNLPPCYKSTKERQHRKGPKSCPIDVGSPITSRRPPSIPIPRHYVSQSDSDDEQEVRMTALERIREKLRKTEEEKLNIFRKYEELKLRRREQRNQTREDMLLINMLQEENAELKRKNEEMKTELEWRKAQEMQRYQYEQMQNQIREMSIRQEQFARLNPMPAPGAFPTGFPPIFLTPANSESRSALNISMPLNGDGPQRPISENFVRQFSSASSGNEDAN</sequence>